<dbReference type="Proteomes" id="UP001162992">
    <property type="component" value="Chromosome 6"/>
</dbReference>
<organism evidence="1 2">
    <name type="scientific">Diphasiastrum complanatum</name>
    <name type="common">Issler's clubmoss</name>
    <name type="synonym">Lycopodium complanatum</name>
    <dbReference type="NCBI Taxonomy" id="34168"/>
    <lineage>
        <taxon>Eukaryota</taxon>
        <taxon>Viridiplantae</taxon>
        <taxon>Streptophyta</taxon>
        <taxon>Embryophyta</taxon>
        <taxon>Tracheophyta</taxon>
        <taxon>Lycopodiopsida</taxon>
        <taxon>Lycopodiales</taxon>
        <taxon>Lycopodiaceae</taxon>
        <taxon>Lycopodioideae</taxon>
        <taxon>Diphasiastrum</taxon>
    </lineage>
</organism>
<reference evidence="2" key="1">
    <citation type="journal article" date="2024" name="Proc. Natl. Acad. Sci. U.S.A.">
        <title>Extraordinary preservation of gene collinearity over three hundred million years revealed in homosporous lycophytes.</title>
        <authorList>
            <person name="Li C."/>
            <person name="Wickell D."/>
            <person name="Kuo L.Y."/>
            <person name="Chen X."/>
            <person name="Nie B."/>
            <person name="Liao X."/>
            <person name="Peng D."/>
            <person name="Ji J."/>
            <person name="Jenkins J."/>
            <person name="Williams M."/>
            <person name="Shu S."/>
            <person name="Plott C."/>
            <person name="Barry K."/>
            <person name="Rajasekar S."/>
            <person name="Grimwood J."/>
            <person name="Han X."/>
            <person name="Sun S."/>
            <person name="Hou Z."/>
            <person name="He W."/>
            <person name="Dai G."/>
            <person name="Sun C."/>
            <person name="Schmutz J."/>
            <person name="Leebens-Mack J.H."/>
            <person name="Li F.W."/>
            <person name="Wang L."/>
        </authorList>
    </citation>
    <scope>NUCLEOTIDE SEQUENCE [LARGE SCALE GENOMIC DNA]</scope>
    <source>
        <strain evidence="2">cv. PW_Plant_1</strain>
    </source>
</reference>
<evidence type="ECO:0000313" key="2">
    <source>
        <dbReference type="Proteomes" id="UP001162992"/>
    </source>
</evidence>
<protein>
    <submittedName>
        <fullName evidence="1">Uncharacterized protein</fullName>
    </submittedName>
</protein>
<gene>
    <name evidence="1" type="ORF">O6H91_06G064500</name>
</gene>
<accession>A0ACC2DEQ3</accession>
<sequence>MLLTTISFLLSLPPSPTFSHQSFFGQYCGYGAHLNSLLVRHCGAAPASIICSSNDAPPLQFADRMCQDEIISCLADSRANANCGTRTVGGGRTSSAAALELQQHPPMQASRAIKKRTTAAKSAKSKRFNGVSVSYGQRGLKEALHAIDSVDQQDVKAVSILYVRLLQNCGKLRSLEDGRKVHAHVVQRGFETNVFVASALISMYSKCGSVVQARAVFDKMDEKNVVTWNTMITGYAKHGNAKEALNIFQQMKQEDLRPDQVTFVSLVHACASIGSLTLGQQIHADVAAAGFESDVRVANTLVHMYVKCNSLEKAMDTFDKIPIRDAVSWNSLITGYAKHGRLEDILHLLEIMKEEDISPDGVTFTLVLQRCASLKAIEKGRQIHAAVLETGFDSDIFVATGLVDMYAKCGYLLDARKIFERMPKKDVILWSSIIAGYANAGQGEEALRLFQQMKLEGVRPDAVTYLHLIHACGRLKSLETAKQVHGFVVESGNESDCFVGTALVDMYAKCGSLGLAREVFDKLKKPDTVSWNSMMAAYADRGKGEEILELYEEMKKISVMPDSLTYVSLLRACASLGALEQGKQFHLDAVEAGFESDEFVGVALVDMYAKCRSLIDACRVFESLPLQDEVSWTALIGGYAKIGEGERALALYQQMKQEGMTPNEVTFVCALNACAGLADFERGCQIHFDVVEAGLESDVYVGATLIDMYAKCGSLWHARQVFDHLPKRSLVAWNSMIGGYSKNGMAEEALTLWQEIKSEIVRPDGVTYTCILDACASLAALGHGKLVHDEVIEFGYDSDVFVGVALVDMYAKCGSLLDACRVFEKMSHRDVVSWNAMIAAYSIHGKSREAFRLFRCMQQENVKPNDVTFVSLISVCSHLGFLDKGRHLFNSMSKDYGLSPTPHIYACMIDLFSRAGHLEEAVVFIKRMPVTPDVAQWTTLLGACKTYENLELAEVVTKNVLKLDPQNSAAYVLLSNVHAAAGRWEKKEQLRKMMRERGVQKEPGKCWIEIRKKLHFFVAEDRSHTQTEEIYKRLHRLYEEMKEAGYVPDIHCVLNDMEDEEKEISLLYHSEKLAIAFGLISTPPETPLQLVKNLRICGDCHTASKFISKICMRNIVARDLHRFHHFVNGVCSCGDYW</sequence>
<dbReference type="EMBL" id="CM055097">
    <property type="protein sequence ID" value="KAJ7552683.1"/>
    <property type="molecule type" value="Genomic_DNA"/>
</dbReference>
<proteinExistence type="predicted"/>
<comment type="caution">
    <text evidence="1">The sequence shown here is derived from an EMBL/GenBank/DDBJ whole genome shotgun (WGS) entry which is preliminary data.</text>
</comment>
<keyword evidence="2" id="KW-1185">Reference proteome</keyword>
<evidence type="ECO:0000313" key="1">
    <source>
        <dbReference type="EMBL" id="KAJ7552683.1"/>
    </source>
</evidence>
<name>A0ACC2DEQ3_DIPCM</name>